<name>A0A6B0USE4_IXORI</name>
<feature type="chain" id="PRO_5025427071" evidence="2">
    <location>
        <begin position="20"/>
        <end position="133"/>
    </location>
</feature>
<dbReference type="EMBL" id="GIFC01010358">
    <property type="protein sequence ID" value="MXU92441.1"/>
    <property type="molecule type" value="Transcribed_RNA"/>
</dbReference>
<dbReference type="AlphaFoldDB" id="A0A6B0USE4"/>
<evidence type="ECO:0000256" key="2">
    <source>
        <dbReference type="SAM" id="SignalP"/>
    </source>
</evidence>
<keyword evidence="2" id="KW-0732">Signal</keyword>
<accession>A0A6B0USE4</accession>
<sequence>MLLLRAILVVLSVAIESDSASPAKKTEDTTLPPGALVDSPDSDNCSSPHLPYFDEETNTGGSWSYLDESTITVLMGSCKDGICKTDGSSECRNITLAEEDSQEEEGAAEEKEDKEDEEGEEEEEAEEEEEDNS</sequence>
<feature type="region of interest" description="Disordered" evidence="1">
    <location>
        <begin position="18"/>
        <end position="61"/>
    </location>
</feature>
<proteinExistence type="predicted"/>
<feature type="region of interest" description="Disordered" evidence="1">
    <location>
        <begin position="96"/>
        <end position="133"/>
    </location>
</feature>
<evidence type="ECO:0000313" key="3">
    <source>
        <dbReference type="EMBL" id="MXU92441.1"/>
    </source>
</evidence>
<feature type="compositionally biased region" description="Acidic residues" evidence="1">
    <location>
        <begin position="97"/>
        <end position="133"/>
    </location>
</feature>
<evidence type="ECO:0000256" key="1">
    <source>
        <dbReference type="SAM" id="MobiDB-lite"/>
    </source>
</evidence>
<protein>
    <submittedName>
        <fullName evidence="3">Putative evasin</fullName>
    </submittedName>
</protein>
<reference evidence="3" key="1">
    <citation type="submission" date="2019-12" db="EMBL/GenBank/DDBJ databases">
        <title>An insight into the sialome of adult female Ixodes ricinus ticks feeding for 6 days.</title>
        <authorList>
            <person name="Perner J."/>
            <person name="Ribeiro J.M.C."/>
        </authorList>
    </citation>
    <scope>NUCLEOTIDE SEQUENCE</scope>
    <source>
        <strain evidence="3">Semi-engorged</strain>
        <tissue evidence="3">Salivary glands</tissue>
    </source>
</reference>
<feature type="signal peptide" evidence="2">
    <location>
        <begin position="1"/>
        <end position="19"/>
    </location>
</feature>
<organism evidence="3">
    <name type="scientific">Ixodes ricinus</name>
    <name type="common">Common tick</name>
    <name type="synonym">Acarus ricinus</name>
    <dbReference type="NCBI Taxonomy" id="34613"/>
    <lineage>
        <taxon>Eukaryota</taxon>
        <taxon>Metazoa</taxon>
        <taxon>Ecdysozoa</taxon>
        <taxon>Arthropoda</taxon>
        <taxon>Chelicerata</taxon>
        <taxon>Arachnida</taxon>
        <taxon>Acari</taxon>
        <taxon>Parasitiformes</taxon>
        <taxon>Ixodida</taxon>
        <taxon>Ixodoidea</taxon>
        <taxon>Ixodidae</taxon>
        <taxon>Ixodinae</taxon>
        <taxon>Ixodes</taxon>
    </lineage>
</organism>